<organism evidence="1 2">
    <name type="scientific">Dendrosporobacter quercicolus</name>
    <dbReference type="NCBI Taxonomy" id="146817"/>
    <lineage>
        <taxon>Bacteria</taxon>
        <taxon>Bacillati</taxon>
        <taxon>Bacillota</taxon>
        <taxon>Negativicutes</taxon>
        <taxon>Selenomonadales</taxon>
        <taxon>Sporomusaceae</taxon>
        <taxon>Dendrosporobacter</taxon>
    </lineage>
</organism>
<evidence type="ECO:0008006" key="3">
    <source>
        <dbReference type="Google" id="ProtNLM"/>
    </source>
</evidence>
<protein>
    <recommendedName>
        <fullName evidence="3">DUF2383 domain-containing protein</fullName>
    </recommendedName>
</protein>
<keyword evidence="2" id="KW-1185">Reference proteome</keyword>
<evidence type="ECO:0000313" key="2">
    <source>
        <dbReference type="Proteomes" id="UP000214880"/>
    </source>
</evidence>
<proteinExistence type="predicted"/>
<dbReference type="OrthoDB" id="1681551at2"/>
<name>A0A1G9LFS0_9FIRM</name>
<evidence type="ECO:0000313" key="1">
    <source>
        <dbReference type="EMBL" id="SDL60780.1"/>
    </source>
</evidence>
<accession>A0A1G9LFS0</accession>
<dbReference type="EMBL" id="FNHB01000001">
    <property type="protein sequence ID" value="SDL60780.1"/>
    <property type="molecule type" value="Genomic_DNA"/>
</dbReference>
<dbReference type="RefSeq" id="WP_092067643.1">
    <property type="nucleotide sequence ID" value="NZ_FNHB01000001.1"/>
</dbReference>
<dbReference type="AlphaFoldDB" id="A0A1G9LFS0"/>
<dbReference type="STRING" id="146817.SAMN04488502_101335"/>
<reference evidence="1 2" key="1">
    <citation type="submission" date="2016-10" db="EMBL/GenBank/DDBJ databases">
        <authorList>
            <person name="de Groot N.N."/>
        </authorList>
    </citation>
    <scope>NUCLEOTIDE SEQUENCE [LARGE SCALE GENOMIC DNA]</scope>
    <source>
        <strain evidence="1 2">DSM 1736</strain>
    </source>
</reference>
<dbReference type="Proteomes" id="UP000214880">
    <property type="component" value="Unassembled WGS sequence"/>
</dbReference>
<gene>
    <name evidence="1" type="ORF">SAMN04488502_101335</name>
</gene>
<sequence length="148" mass="17181">MKDVDLSGVISLMQTQNDYINQVYKIIYVLYTDLNVANNSEFQKFTIHFNEFMLSHAKSEGFSKAIEISQHHYVMLEKLVDHEILATAEQLEIAVVHLETAIKDPSIRTNLQILLLNQGIMMLEETQLKIIETVENLLEKFRKTQLQN</sequence>